<evidence type="ECO:0000256" key="5">
    <source>
        <dbReference type="ARBA" id="ARBA00023136"/>
    </source>
</evidence>
<keyword evidence="8" id="KW-1185">Reference proteome</keyword>
<dbReference type="EMBL" id="RQTK01000315">
    <property type="protein sequence ID" value="RUS81910.1"/>
    <property type="molecule type" value="Genomic_DNA"/>
</dbReference>
<sequence length="172" mass="19770">VLSLDKDEVLVPRQDVTLKALLQRLFLERPNTASLVFPTQFFLTTWDPSHPEEEMVFLRYRRTRTVRWECWKYAFLPGRVRAAVTHEVFPFTGYSPGDRVSRKDAILHHYRACPKDTWGTCEVSSTLDNTMARYKAALTARIGEAKAALAVELKQMGSDETDDDKNGSMRED</sequence>
<dbReference type="GO" id="GO:0016020">
    <property type="term" value="C:membrane"/>
    <property type="evidence" value="ECO:0007669"/>
    <property type="project" value="UniProtKB-SubCell"/>
</dbReference>
<evidence type="ECO:0000313" key="8">
    <source>
        <dbReference type="Proteomes" id="UP000271974"/>
    </source>
</evidence>
<comment type="subcellular location">
    <subcellularLocation>
        <location evidence="1">Membrane</location>
    </subcellularLocation>
</comment>
<evidence type="ECO:0000256" key="1">
    <source>
        <dbReference type="ARBA" id="ARBA00004370"/>
    </source>
</evidence>
<keyword evidence="5" id="KW-0472">Membrane</keyword>
<evidence type="ECO:0000313" key="7">
    <source>
        <dbReference type="EMBL" id="RUS81910.1"/>
    </source>
</evidence>
<dbReference type="Pfam" id="PF01697">
    <property type="entry name" value="Glyco_transf_92"/>
    <property type="match status" value="1"/>
</dbReference>
<dbReference type="EC" id="2.4.1.-" evidence="6"/>
<keyword evidence="3 6" id="KW-0328">Glycosyltransferase</keyword>
<dbReference type="Proteomes" id="UP000271974">
    <property type="component" value="Unassembled WGS sequence"/>
</dbReference>
<proteinExistence type="inferred from homology"/>
<dbReference type="InterPro" id="IPR008166">
    <property type="entry name" value="Glyco_transf_92"/>
</dbReference>
<evidence type="ECO:0000256" key="4">
    <source>
        <dbReference type="ARBA" id="ARBA00022679"/>
    </source>
</evidence>
<accession>A0A433TJZ1</accession>
<evidence type="ECO:0000256" key="3">
    <source>
        <dbReference type="ARBA" id="ARBA00022676"/>
    </source>
</evidence>
<organism evidence="7 8">
    <name type="scientific">Elysia chlorotica</name>
    <name type="common">Eastern emerald elysia</name>
    <name type="synonym">Sea slug</name>
    <dbReference type="NCBI Taxonomy" id="188477"/>
    <lineage>
        <taxon>Eukaryota</taxon>
        <taxon>Metazoa</taxon>
        <taxon>Spiralia</taxon>
        <taxon>Lophotrochozoa</taxon>
        <taxon>Mollusca</taxon>
        <taxon>Gastropoda</taxon>
        <taxon>Heterobranchia</taxon>
        <taxon>Euthyneura</taxon>
        <taxon>Panpulmonata</taxon>
        <taxon>Sacoglossa</taxon>
        <taxon>Placobranchoidea</taxon>
        <taxon>Plakobranchidae</taxon>
        <taxon>Elysia</taxon>
    </lineage>
</organism>
<evidence type="ECO:0000256" key="6">
    <source>
        <dbReference type="RuleBase" id="RU366017"/>
    </source>
</evidence>
<protein>
    <recommendedName>
        <fullName evidence="6">Glycosyltransferase family 92 protein</fullName>
        <ecNumber evidence="6">2.4.1.-</ecNumber>
    </recommendedName>
</protein>
<comment type="similarity">
    <text evidence="2 6">Belongs to the glycosyltransferase 92 family.</text>
</comment>
<reference evidence="7 8" key="1">
    <citation type="submission" date="2019-01" db="EMBL/GenBank/DDBJ databases">
        <title>A draft genome assembly of the solar-powered sea slug Elysia chlorotica.</title>
        <authorList>
            <person name="Cai H."/>
            <person name="Li Q."/>
            <person name="Fang X."/>
            <person name="Li J."/>
            <person name="Curtis N.E."/>
            <person name="Altenburger A."/>
            <person name="Shibata T."/>
            <person name="Feng M."/>
            <person name="Maeda T."/>
            <person name="Schwartz J.A."/>
            <person name="Shigenobu S."/>
            <person name="Lundholm N."/>
            <person name="Nishiyama T."/>
            <person name="Yang H."/>
            <person name="Hasebe M."/>
            <person name="Li S."/>
            <person name="Pierce S.K."/>
            <person name="Wang J."/>
        </authorList>
    </citation>
    <scope>NUCLEOTIDE SEQUENCE [LARGE SCALE GENOMIC DNA]</scope>
    <source>
        <strain evidence="7">EC2010</strain>
        <tissue evidence="7">Whole organism of an adult</tissue>
    </source>
</reference>
<dbReference type="OrthoDB" id="6042617at2759"/>
<gene>
    <name evidence="7" type="ORF">EGW08_010337</name>
</gene>
<dbReference type="AlphaFoldDB" id="A0A433TJZ1"/>
<comment type="caution">
    <text evidence="7">The sequence shown here is derived from an EMBL/GenBank/DDBJ whole genome shotgun (WGS) entry which is preliminary data.</text>
</comment>
<feature type="non-terminal residue" evidence="7">
    <location>
        <position position="1"/>
    </location>
</feature>
<dbReference type="GO" id="GO:0016757">
    <property type="term" value="F:glycosyltransferase activity"/>
    <property type="evidence" value="ECO:0007669"/>
    <property type="project" value="UniProtKB-UniRule"/>
</dbReference>
<evidence type="ECO:0000256" key="2">
    <source>
        <dbReference type="ARBA" id="ARBA00007647"/>
    </source>
</evidence>
<name>A0A433TJZ1_ELYCH</name>
<keyword evidence="4 6" id="KW-0808">Transferase</keyword>